<evidence type="ECO:0000313" key="1">
    <source>
        <dbReference type="EMBL" id="GBF96285.1"/>
    </source>
</evidence>
<organism evidence="1 2">
    <name type="scientific">Raphidocelis subcapitata</name>
    <dbReference type="NCBI Taxonomy" id="307507"/>
    <lineage>
        <taxon>Eukaryota</taxon>
        <taxon>Viridiplantae</taxon>
        <taxon>Chlorophyta</taxon>
        <taxon>core chlorophytes</taxon>
        <taxon>Chlorophyceae</taxon>
        <taxon>CS clade</taxon>
        <taxon>Sphaeropleales</taxon>
        <taxon>Selenastraceae</taxon>
        <taxon>Raphidocelis</taxon>
    </lineage>
</organism>
<dbReference type="Proteomes" id="UP000247498">
    <property type="component" value="Unassembled WGS sequence"/>
</dbReference>
<protein>
    <recommendedName>
        <fullName evidence="3">Sulfotransferase</fullName>
    </recommendedName>
</protein>
<comment type="caution">
    <text evidence="1">The sequence shown here is derived from an EMBL/GenBank/DDBJ whole genome shotgun (WGS) entry which is preliminary data.</text>
</comment>
<evidence type="ECO:0000313" key="2">
    <source>
        <dbReference type="Proteomes" id="UP000247498"/>
    </source>
</evidence>
<dbReference type="EMBL" id="BDRX01000077">
    <property type="protein sequence ID" value="GBF96285.1"/>
    <property type="molecule type" value="Genomic_DNA"/>
</dbReference>
<dbReference type="InParanoid" id="A0A2V0PGT8"/>
<keyword evidence="2" id="KW-1185">Reference proteome</keyword>
<name>A0A2V0PGT8_9CHLO</name>
<dbReference type="OrthoDB" id="534481at2759"/>
<accession>A0A2V0PGT8</accession>
<dbReference type="AlphaFoldDB" id="A0A2V0PGT8"/>
<evidence type="ECO:0008006" key="3">
    <source>
        <dbReference type="Google" id="ProtNLM"/>
    </source>
</evidence>
<proteinExistence type="predicted"/>
<gene>
    <name evidence="1" type="ORF">Rsub_09080</name>
</gene>
<reference evidence="1 2" key="1">
    <citation type="journal article" date="2018" name="Sci. Rep.">
        <title>Raphidocelis subcapitata (=Pseudokirchneriella subcapitata) provides an insight into genome evolution and environmental adaptations in the Sphaeropleales.</title>
        <authorList>
            <person name="Suzuki S."/>
            <person name="Yamaguchi H."/>
            <person name="Nakajima N."/>
            <person name="Kawachi M."/>
        </authorList>
    </citation>
    <scope>NUCLEOTIDE SEQUENCE [LARGE SCALE GENOMIC DNA]</scope>
    <source>
        <strain evidence="1 2">NIES-35</strain>
    </source>
</reference>
<sequence length="340" mass="34205">MEALKLALSMREPTPQVQQLLDCLGDPSFDLDVYICSVGGVGSTELSNFLTRHGLSPPPRLGAPPPRVIYLFGDPLASVASHYRRGIAEHQALKTGGSAAAAAAAAAAPAAAPAIAPAAAPAAAAAAGPAAAAAAGPVAAAGGGGGFPRTFEDYVERGEDLFGYEAHLENWLTAPVDYDIFYARQGSRVVMELRAARDPSALVSLRPKRYERMFDPDVALPLLLHACSPKKTPAEAASMAAAWRASRRARASVVPEAARARMYRDLAARMEALPAAFVRRAGSSRLEPCVGGAGAGAGAGGSGAAAAAAAAAAVASAAGLPAPVGAAGGNSGRAEHDTGP</sequence>